<feature type="domain" description="ABC transmembrane type-1" evidence="11">
    <location>
        <begin position="34"/>
        <end position="332"/>
    </location>
</feature>
<evidence type="ECO:0000313" key="15">
    <source>
        <dbReference type="Proteomes" id="UP000303847"/>
    </source>
</evidence>
<evidence type="ECO:0000313" key="12">
    <source>
        <dbReference type="EMBL" id="PWC26087.1"/>
    </source>
</evidence>
<name>A0A2U1UWQ5_9GAMM</name>
<dbReference type="RefSeq" id="WP_009113835.1">
    <property type="nucleotide sequence ID" value="NZ_CP034036.1"/>
</dbReference>
<dbReference type="InterPro" id="IPR011527">
    <property type="entry name" value="ABC1_TM_dom"/>
</dbReference>
<dbReference type="Proteomes" id="UP000295985">
    <property type="component" value="Unassembled WGS sequence"/>
</dbReference>
<evidence type="ECO:0000256" key="2">
    <source>
        <dbReference type="ARBA" id="ARBA00022448"/>
    </source>
</evidence>
<dbReference type="Proteomes" id="UP000303847">
    <property type="component" value="Chromosome"/>
</dbReference>
<sequence length="598" mass="67715">MKEHDESDLRPGIWQILFPYWRSSEKYLALAVLAVIISITLCNAYLHVRVNRIAGEFIDALIALDWQQIKPLFVLNFILGLGVMLLPEIGVIFNHYLALRWRTWVTLRYIRRWTGTPAYYRLERDGMLSNTDQRIADDVSELVEASLKFFISLVSVFINTATYTVLLWSVAGTLRFSALGREWAISGYMVYTVFICAFLQLYISHVLGKKLILLNINKQDAEGDFRFLGMQVRENAEQIAFYQGGMREGERLIQRFLILRNNALAIIQRSFKVSLGQGTFSHFISPLPTLLALPQLLNGEITFGDLTRIQMAYGSLRSTLSYFMQAYEAFTRWLALTNRLRDLEQALNKSDNAISDILLLESEAPGFNCRRLVLKTPDGKELTTVEQWRVLPGERWLIAGLSGVGKSTLLRACAGLWSYGEGEIVRSTASRFLFLPQKSYIPTGTLKAALCYPNNETDFSDEQCRQALTQNCFPGAVSLLNISDRWQQRLSGGEQQRLAIARALLHRPDFIFLDEATSALDAATEQHIYQTLLSALPGSAIVSVAHRESLAAFHSHRLHLTSSITPSGHDEVNGDDTVPLREERPHRDDRRPDGIGYI</sequence>
<feature type="transmembrane region" description="Helical" evidence="9">
    <location>
        <begin position="72"/>
        <end position="97"/>
    </location>
</feature>
<accession>A0A2U1UWQ5</accession>
<dbReference type="InterPro" id="IPR036640">
    <property type="entry name" value="ABC1_TM_sf"/>
</dbReference>
<feature type="transmembrane region" description="Helical" evidence="9">
    <location>
        <begin position="149"/>
        <end position="171"/>
    </location>
</feature>
<gene>
    <name evidence="12" type="ORF">DDT54_01845</name>
    <name evidence="13" type="ORF">EH206_15870</name>
</gene>
<keyword evidence="4" id="KW-0547">Nucleotide-binding</keyword>
<keyword evidence="3 9" id="KW-0812">Transmembrane</keyword>
<feature type="transmembrane region" description="Helical" evidence="9">
    <location>
        <begin position="27"/>
        <end position="46"/>
    </location>
</feature>
<dbReference type="SUPFAM" id="SSF90123">
    <property type="entry name" value="ABC transporter transmembrane region"/>
    <property type="match status" value="1"/>
</dbReference>
<feature type="domain" description="ABC transporter" evidence="10">
    <location>
        <begin position="367"/>
        <end position="594"/>
    </location>
</feature>
<evidence type="ECO:0000256" key="9">
    <source>
        <dbReference type="SAM" id="Phobius"/>
    </source>
</evidence>
<keyword evidence="2" id="KW-0813">Transport</keyword>
<dbReference type="InterPro" id="IPR003439">
    <property type="entry name" value="ABC_transporter-like_ATP-bd"/>
</dbReference>
<keyword evidence="7 9" id="KW-0472">Membrane</keyword>
<dbReference type="GO" id="GO:0005524">
    <property type="term" value="F:ATP binding"/>
    <property type="evidence" value="ECO:0007669"/>
    <property type="project" value="UniProtKB-KW"/>
</dbReference>
<dbReference type="SMART" id="SM00382">
    <property type="entry name" value="AAA"/>
    <property type="match status" value="1"/>
</dbReference>
<dbReference type="Gene3D" id="3.40.50.300">
    <property type="entry name" value="P-loop containing nucleotide triphosphate hydrolases"/>
    <property type="match status" value="1"/>
</dbReference>
<dbReference type="GO" id="GO:0005886">
    <property type="term" value="C:plasma membrane"/>
    <property type="evidence" value="ECO:0007669"/>
    <property type="project" value="UniProtKB-SubCell"/>
</dbReference>
<dbReference type="CDD" id="cd03223">
    <property type="entry name" value="ABCD_peroxisomal_ALDP"/>
    <property type="match status" value="1"/>
</dbReference>
<keyword evidence="6 9" id="KW-1133">Transmembrane helix</keyword>
<evidence type="ECO:0000256" key="4">
    <source>
        <dbReference type="ARBA" id="ARBA00022741"/>
    </source>
</evidence>
<protein>
    <submittedName>
        <fullName evidence="12">ABC transporter ATP-binding protein/permease</fullName>
    </submittedName>
</protein>
<dbReference type="OrthoDB" id="9810134at2"/>
<evidence type="ECO:0000259" key="11">
    <source>
        <dbReference type="PROSITE" id="PS50929"/>
    </source>
</evidence>
<dbReference type="PROSITE" id="PS00211">
    <property type="entry name" value="ABC_TRANSPORTER_1"/>
    <property type="match status" value="1"/>
</dbReference>
<feature type="compositionally biased region" description="Basic and acidic residues" evidence="8">
    <location>
        <begin position="568"/>
        <end position="598"/>
    </location>
</feature>
<dbReference type="PANTHER" id="PTHR11384:SF59">
    <property type="entry name" value="LYSOSOMAL COBALAMIN TRANSPORTER ABCD4"/>
    <property type="match status" value="1"/>
</dbReference>
<evidence type="ECO:0000259" key="10">
    <source>
        <dbReference type="PROSITE" id="PS50893"/>
    </source>
</evidence>
<dbReference type="Pfam" id="PF06472">
    <property type="entry name" value="ABC_membrane_2"/>
    <property type="match status" value="1"/>
</dbReference>
<comment type="subcellular location">
    <subcellularLocation>
        <location evidence="1">Cell membrane</location>
        <topology evidence="1">Multi-pass membrane protein</topology>
    </subcellularLocation>
</comment>
<evidence type="ECO:0000256" key="8">
    <source>
        <dbReference type="SAM" id="MobiDB-lite"/>
    </source>
</evidence>
<reference evidence="13 15" key="2">
    <citation type="submission" date="2018-11" db="EMBL/GenBank/DDBJ databases">
        <title>Genome sequences of Brenneria nigrifluens and Brenneria rubrifaciens.</title>
        <authorList>
            <person name="Poret-Peterson A.T."/>
            <person name="McClean A.E."/>
            <person name="Kluepfel D.A."/>
        </authorList>
    </citation>
    <scope>NUCLEOTIDE SEQUENCE [LARGE SCALE GENOMIC DNA]</scope>
    <source>
        <strain evidence="13 15">ATCC 13028</strain>
    </source>
</reference>
<dbReference type="InterPro" id="IPR017871">
    <property type="entry name" value="ABC_transporter-like_CS"/>
</dbReference>
<keyword evidence="5 12" id="KW-0067">ATP-binding</keyword>
<feature type="region of interest" description="Disordered" evidence="8">
    <location>
        <begin position="563"/>
        <end position="598"/>
    </location>
</feature>
<dbReference type="GO" id="GO:0016887">
    <property type="term" value="F:ATP hydrolysis activity"/>
    <property type="evidence" value="ECO:0007669"/>
    <property type="project" value="InterPro"/>
</dbReference>
<evidence type="ECO:0000256" key="1">
    <source>
        <dbReference type="ARBA" id="ARBA00004651"/>
    </source>
</evidence>
<dbReference type="PROSITE" id="PS50929">
    <property type="entry name" value="ABC_TM1F"/>
    <property type="match status" value="1"/>
</dbReference>
<dbReference type="Gene3D" id="1.20.1560.10">
    <property type="entry name" value="ABC transporter type 1, transmembrane domain"/>
    <property type="match status" value="1"/>
</dbReference>
<keyword evidence="15" id="KW-1185">Reference proteome</keyword>
<evidence type="ECO:0000256" key="3">
    <source>
        <dbReference type="ARBA" id="ARBA00022692"/>
    </source>
</evidence>
<dbReference type="PANTHER" id="PTHR11384">
    <property type="entry name" value="ATP-BINDING CASSETTE, SUB-FAMILY D MEMBER"/>
    <property type="match status" value="1"/>
</dbReference>
<dbReference type="InterPro" id="IPR027417">
    <property type="entry name" value="P-loop_NTPase"/>
</dbReference>
<dbReference type="AlphaFoldDB" id="A0A2U1UWQ5"/>
<evidence type="ECO:0000256" key="7">
    <source>
        <dbReference type="ARBA" id="ARBA00023136"/>
    </source>
</evidence>
<evidence type="ECO:0000256" key="6">
    <source>
        <dbReference type="ARBA" id="ARBA00022989"/>
    </source>
</evidence>
<feature type="transmembrane region" description="Helical" evidence="9">
    <location>
        <begin position="183"/>
        <end position="203"/>
    </location>
</feature>
<evidence type="ECO:0000313" key="14">
    <source>
        <dbReference type="Proteomes" id="UP000295985"/>
    </source>
</evidence>
<dbReference type="EMBL" id="CP034036">
    <property type="protein sequence ID" value="QCR05529.1"/>
    <property type="molecule type" value="Genomic_DNA"/>
</dbReference>
<dbReference type="GO" id="GO:0140359">
    <property type="term" value="F:ABC-type transporter activity"/>
    <property type="evidence" value="ECO:0007669"/>
    <property type="project" value="InterPro"/>
</dbReference>
<dbReference type="SUPFAM" id="SSF52540">
    <property type="entry name" value="P-loop containing nucleoside triphosphate hydrolases"/>
    <property type="match status" value="1"/>
</dbReference>
<organism evidence="12 14">
    <name type="scientific">Brenneria nigrifluens DSM 30175 = ATCC 13028</name>
    <dbReference type="NCBI Taxonomy" id="1121120"/>
    <lineage>
        <taxon>Bacteria</taxon>
        <taxon>Pseudomonadati</taxon>
        <taxon>Pseudomonadota</taxon>
        <taxon>Gammaproteobacteria</taxon>
        <taxon>Enterobacterales</taxon>
        <taxon>Pectobacteriaceae</taxon>
        <taxon>Brenneria</taxon>
    </lineage>
</organism>
<proteinExistence type="predicted"/>
<reference evidence="12 14" key="1">
    <citation type="submission" date="2018-04" db="EMBL/GenBank/DDBJ databases">
        <title>Brenneria corticis sp.nov.</title>
        <authorList>
            <person name="Li Y."/>
        </authorList>
    </citation>
    <scope>NUCLEOTIDE SEQUENCE [LARGE SCALE GENOMIC DNA]</scope>
    <source>
        <strain evidence="12 14">LMG 2694</strain>
    </source>
</reference>
<dbReference type="InterPro" id="IPR050835">
    <property type="entry name" value="ABC_transporter_sub-D"/>
</dbReference>
<dbReference type="EMBL" id="QDKK01000001">
    <property type="protein sequence ID" value="PWC26087.1"/>
    <property type="molecule type" value="Genomic_DNA"/>
</dbReference>
<evidence type="ECO:0000313" key="13">
    <source>
        <dbReference type="EMBL" id="QCR05529.1"/>
    </source>
</evidence>
<evidence type="ECO:0000256" key="5">
    <source>
        <dbReference type="ARBA" id="ARBA00022840"/>
    </source>
</evidence>
<dbReference type="Pfam" id="PF00005">
    <property type="entry name" value="ABC_tran"/>
    <property type="match status" value="1"/>
</dbReference>
<dbReference type="InterPro" id="IPR003593">
    <property type="entry name" value="AAA+_ATPase"/>
</dbReference>
<dbReference type="PROSITE" id="PS50893">
    <property type="entry name" value="ABC_TRANSPORTER_2"/>
    <property type="match status" value="1"/>
</dbReference>